<evidence type="ECO:0000313" key="3">
    <source>
        <dbReference type="Proteomes" id="UP000612808"/>
    </source>
</evidence>
<dbReference type="Gene3D" id="1.20.120.450">
    <property type="entry name" value="dinb family like domain"/>
    <property type="match status" value="1"/>
</dbReference>
<dbReference type="NCBIfam" id="TIGR03083">
    <property type="entry name" value="maleylpyruvate isomerase family mycothiol-dependent enzyme"/>
    <property type="match status" value="1"/>
</dbReference>
<dbReference type="SUPFAM" id="SSF109854">
    <property type="entry name" value="DinB/YfiT-like putative metalloenzymes"/>
    <property type="match status" value="1"/>
</dbReference>
<reference evidence="2" key="1">
    <citation type="submission" date="2021-01" db="EMBL/GenBank/DDBJ databases">
        <title>Whole genome shotgun sequence of Actinocatenispora rupis NBRC 107355.</title>
        <authorList>
            <person name="Komaki H."/>
            <person name="Tamura T."/>
        </authorList>
    </citation>
    <scope>NUCLEOTIDE SEQUENCE</scope>
    <source>
        <strain evidence="2">NBRC 107355</strain>
    </source>
</reference>
<dbReference type="Proteomes" id="UP000612808">
    <property type="component" value="Unassembled WGS sequence"/>
</dbReference>
<dbReference type="RefSeq" id="WP_203657434.1">
    <property type="nucleotide sequence ID" value="NZ_BAAAZM010000006.1"/>
</dbReference>
<comment type="caution">
    <text evidence="2">The sequence shown here is derived from an EMBL/GenBank/DDBJ whole genome shotgun (WGS) entry which is preliminary data.</text>
</comment>
<keyword evidence="3" id="KW-1185">Reference proteome</keyword>
<dbReference type="Pfam" id="PF11716">
    <property type="entry name" value="MDMPI_N"/>
    <property type="match status" value="1"/>
</dbReference>
<gene>
    <name evidence="2" type="ORF">Aru02nite_23330</name>
</gene>
<sequence length="190" mass="19977">MTGLDLLERSIGYTLGSLHLVTDDSLDAPTPCPAWSLRQLLEHMYDSLGSLAEAVEAGRVALTPSYDAGADPVAAVRSRACRLLGVWAATGVPDRTSVAGQPLATRIVAATGALEIAVHGWDVAEACGADRAIPDELAAELLRFAPLLVTDEDRPYRFGPPARVAPSAAPGRRLLAFLGRTPHVYSPGQA</sequence>
<dbReference type="InterPro" id="IPR034660">
    <property type="entry name" value="DinB/YfiT-like"/>
</dbReference>
<dbReference type="InterPro" id="IPR017517">
    <property type="entry name" value="Maleyloyr_isom"/>
</dbReference>
<dbReference type="GO" id="GO:0046872">
    <property type="term" value="F:metal ion binding"/>
    <property type="evidence" value="ECO:0007669"/>
    <property type="project" value="InterPro"/>
</dbReference>
<protein>
    <recommendedName>
        <fullName evidence="1">Mycothiol-dependent maleylpyruvate isomerase metal-binding domain-containing protein</fullName>
    </recommendedName>
</protein>
<name>A0A8J3NDF3_9ACTN</name>
<dbReference type="NCBIfam" id="TIGR03086">
    <property type="entry name" value="TIGR03086 family metal-binding protein"/>
    <property type="match status" value="1"/>
</dbReference>
<dbReference type="InterPro" id="IPR017520">
    <property type="entry name" value="CHP03086"/>
</dbReference>
<dbReference type="EMBL" id="BOMB01000012">
    <property type="protein sequence ID" value="GID11444.1"/>
    <property type="molecule type" value="Genomic_DNA"/>
</dbReference>
<feature type="domain" description="Mycothiol-dependent maleylpyruvate isomerase metal-binding" evidence="1">
    <location>
        <begin position="19"/>
        <end position="124"/>
    </location>
</feature>
<evidence type="ECO:0000313" key="2">
    <source>
        <dbReference type="EMBL" id="GID11444.1"/>
    </source>
</evidence>
<proteinExistence type="predicted"/>
<dbReference type="InterPro" id="IPR024344">
    <property type="entry name" value="MDMPI_metal-binding"/>
</dbReference>
<evidence type="ECO:0000259" key="1">
    <source>
        <dbReference type="Pfam" id="PF11716"/>
    </source>
</evidence>
<dbReference type="AlphaFoldDB" id="A0A8J3NDF3"/>
<organism evidence="2 3">
    <name type="scientific">Actinocatenispora rupis</name>
    <dbReference type="NCBI Taxonomy" id="519421"/>
    <lineage>
        <taxon>Bacteria</taxon>
        <taxon>Bacillati</taxon>
        <taxon>Actinomycetota</taxon>
        <taxon>Actinomycetes</taxon>
        <taxon>Micromonosporales</taxon>
        <taxon>Micromonosporaceae</taxon>
        <taxon>Actinocatenispora</taxon>
    </lineage>
</organism>
<accession>A0A8J3NDF3</accession>